<dbReference type="GO" id="GO:0006281">
    <property type="term" value="P:DNA repair"/>
    <property type="evidence" value="ECO:0007669"/>
    <property type="project" value="UniProtKB-KW"/>
</dbReference>
<feature type="compositionally biased region" description="Polar residues" evidence="6">
    <location>
        <begin position="999"/>
        <end position="1018"/>
    </location>
</feature>
<evidence type="ECO:0000256" key="6">
    <source>
        <dbReference type="SAM" id="MobiDB-lite"/>
    </source>
</evidence>
<feature type="compositionally biased region" description="Polar residues" evidence="6">
    <location>
        <begin position="32"/>
        <end position="42"/>
    </location>
</feature>
<evidence type="ECO:0000313" key="7">
    <source>
        <dbReference type="EMBL" id="KAF7502732.1"/>
    </source>
</evidence>
<feature type="coiled-coil region" evidence="5">
    <location>
        <begin position="1706"/>
        <end position="1827"/>
    </location>
</feature>
<comment type="similarity">
    <text evidence="1">Belongs to the SWI5/SAE3 family.</text>
</comment>
<feature type="compositionally biased region" description="Polar residues" evidence="6">
    <location>
        <begin position="552"/>
        <end position="564"/>
    </location>
</feature>
<feature type="compositionally biased region" description="Polar residues" evidence="6">
    <location>
        <begin position="186"/>
        <end position="202"/>
    </location>
</feature>
<evidence type="ECO:0000256" key="5">
    <source>
        <dbReference type="SAM" id="Coils"/>
    </source>
</evidence>
<feature type="region of interest" description="Disordered" evidence="6">
    <location>
        <begin position="245"/>
        <end position="295"/>
    </location>
</feature>
<feature type="coiled-coil region" evidence="5">
    <location>
        <begin position="1877"/>
        <end position="1904"/>
    </location>
</feature>
<feature type="compositionally biased region" description="Polar residues" evidence="6">
    <location>
        <begin position="1294"/>
        <end position="1305"/>
    </location>
</feature>
<feature type="compositionally biased region" description="Basic and acidic residues" evidence="6">
    <location>
        <begin position="882"/>
        <end position="892"/>
    </location>
</feature>
<dbReference type="OrthoDB" id="1293114at2759"/>
<dbReference type="Pfam" id="PF07061">
    <property type="entry name" value="Swi5"/>
    <property type="match status" value="1"/>
</dbReference>
<name>A0A8H7A8R8_9EURO</name>
<accession>A0A8H7A8R8</accession>
<evidence type="ECO:0000256" key="2">
    <source>
        <dbReference type="ARBA" id="ARBA00022763"/>
    </source>
</evidence>
<feature type="compositionally biased region" description="Low complexity" evidence="6">
    <location>
        <begin position="85"/>
        <end position="101"/>
    </location>
</feature>
<sequence>MPAPLKVTQRGKCLTLRNGQDSERRTRDRTPSQRNSKSTSDQHPVRVAEWSSNLPADCDLEDSSNPLHALPAFQSAQRIVPANPISTPRSHQRSSSSIYYTATWGSSYTTPSPKRSAERHYDSSKVVSAYRTPNYYNSEKERWLSDGSEDSEGPRRRARIAERSSGSWLDLDNDQAVNAPPARVSATEQSASATIDFSASTHQSHRDYDSLDTVKQEDIAGAAESRNPLQNGMKSTINAAESLSAMNDRSASLRQEVEKSRPETSQTEEISPARSDRADASPPSNRRAFTASGSASQRQKKRVIWKGKACYVTFPSHDERGRRPLLSVADVDARMKRWEIEGQDIRGFRLNTSSAIGELAAQTCGLYPDPTYVLKEREGGQFRVSVPHQAEWDAYVNLLKEEKLLALGVSLSDNNHPPSTQYSFPASISRASSRFPGQSLSPPIPPSSAVSIDTLANRHSFSPGIPTSNASAQYGFAPSVRPQYAVHQNSMHRSGKPLAYPGTDLRRASPFSPSPLHPTLPIPREDSPSAYYVPQSDVFSVSGASVPHQKRQQNNTGTTLSDPSTRPDRAQEMIHPAPQSPQRNISEALQNEIDAAEEAIQRSEKSVLSSAAPTLRNNVEIIQQSERPLSSHGVQLGRNGDRADVAPLKSSSASWKPMSDGSAGSQANASQHRSDLLLDNTDHIKSNVREGEPGLLSVRLSGGRADEAMSFASKLNVEAEEFMFNPRSQFLSTNFAFSRDVFQPATVGMVPFSANNGLEKSVLSKPKPKPVNGLNAGAPSFTPSTISTATFQFNSAAFNIGDTASKPTQTVSERVLGQDVDRGYAGGPTKIFSNLTSEPNGKAIRCGKLPKTLPIGEPDGGDHTEDDEDGRVGVSAARQKRARVDECHDGDKSPQYATATTAPDDDMSLISSEADLRPPVSVEVRNKNAPSAIVISQEEGHERSLEEEHPGGIVRVPTKVQGSSSQPDPNHAQFKGIAQTTPLLVERNYVVYRVLENGNVGNSSSTHHTTVSLPSSPLGNPASRKAPTSLSLTSKPQQPTGPEAVEYMGTPPSSPPATATYSPPLQKLLAPGDSRLSQCSEPAGESEARSGHVGSSDEGVDIPPYNTDPAARSGNVEQQALTPTILSQRSVSSAEQNITGPSYDEIDAVMKQLEDNSDLGIERTETPPMKSRPAGGLILNPSVNIRGASSSPSPGLAHKTPEPVSEMKEMRLSLDQSPSGIDSEKPEVSISRVEGADISDRNDFLSVADEGKLENKARFFGNHVDIGGILQDRLGPLERTLETIQHSVALLTSQAHRSGQRISTSDEVEHSDADDEEDEDEDTKSRNTLFHRARSPINRKKDLRLDVVKTAVMDALAAHNQKISSSREMDHSTLDQVLDELRSLKDSSLSKQSPDEIRTVVEEVISTHPRLRGKRVQEDHQAGASQKFGLQIDGLESLLKIAEERTEQEYRARRKVEDELAETERRLHLAAEEAAQYREASEEAECTLRAYLEEKASIQQLEQNYSELLLKNAALETTLEEYRLSHDQWRIDIEDERTCNKDLKEVLRSLRREIDENAQTKQSLRAKLERVQDDMADVMERIAQEQASWVLKEHESSGKLREMEAELRQEIRMREKLELEVDLLEKERKELSRYKDHYDAIRNENTRLEALVVQTRQESRMHEDTAHQFGREVDNLRETAQAEASKARLTHQHEVGLLKSHHESHCADLESQISRLQVQLQHARDDTEEVKARYESHLSDHVDRHIRALHELNETKEAALAEQRRSHEKAINDLRERHARALHNSSDDKHRLDAHFTEKLALSSDRIQHLEGKVADLQDRLEIASSAARAAAVAAARKGTPELDNNLTPQLTIASMPLARGSGIPEKISPQALRESIMVLQDQLQNREQTIESLEAELTKVDKDAPSKIKDRETEINWLRELLGVRIDDLEDIINCLSEADYNREAVKDAVIRLKANLQMEQQERERAVHGGAGIIPSMASLSSLTQSPRALPMAAAAAWGNWRKARDTSFGTLSELANISQTPSRSSSGPQSFLSGLLTPPRTNHRPTDALPESAPPAMRPLSGRNSSSEARPLRAYNGQVRSTSAKQAEPRTMARQQSSEHSPLAEQQQQQNRRLAPSTPPLMRESSYDQDADARRSIMSDLDDDASPVGSAVEGGNPSLGEPFDESAHS</sequence>
<feature type="region of interest" description="Disordered" evidence="6">
    <location>
        <begin position="1294"/>
        <end position="1328"/>
    </location>
</feature>
<feature type="compositionally biased region" description="Polar residues" evidence="6">
    <location>
        <begin position="1026"/>
        <end position="1040"/>
    </location>
</feature>
<feature type="region of interest" description="Disordered" evidence="6">
    <location>
        <begin position="80"/>
        <end position="233"/>
    </location>
</feature>
<feature type="compositionally biased region" description="Basic and acidic residues" evidence="6">
    <location>
        <begin position="204"/>
        <end position="218"/>
    </location>
</feature>
<keyword evidence="2" id="KW-0227">DNA damage</keyword>
<feature type="coiled-coil region" evidence="5">
    <location>
        <begin position="1439"/>
        <end position="1658"/>
    </location>
</feature>
<evidence type="ECO:0000256" key="4">
    <source>
        <dbReference type="ARBA" id="ARBA00023204"/>
    </source>
</evidence>
<feature type="region of interest" description="Disordered" evidence="6">
    <location>
        <begin position="999"/>
        <end position="1101"/>
    </location>
</feature>
<reference evidence="7" key="1">
    <citation type="submission" date="2020-02" db="EMBL/GenBank/DDBJ databases">
        <authorList>
            <person name="Palmer J.M."/>
        </authorList>
    </citation>
    <scope>NUCLEOTIDE SEQUENCE</scope>
    <source>
        <strain evidence="7">EPUS1.4</strain>
        <tissue evidence="7">Thallus</tissue>
    </source>
</reference>
<dbReference type="PANTHER" id="PTHR32083:SF0">
    <property type="entry name" value="CILIA AND FLAGELLA-ASSOCIATED PROTEIN 58"/>
    <property type="match status" value="1"/>
</dbReference>
<keyword evidence="3 5" id="KW-0175">Coiled coil</keyword>
<keyword evidence="8" id="KW-1185">Reference proteome</keyword>
<feature type="compositionally biased region" description="Basic and acidic residues" evidence="6">
    <location>
        <begin position="20"/>
        <end position="31"/>
    </location>
</feature>
<dbReference type="GO" id="GO:0005856">
    <property type="term" value="C:cytoskeleton"/>
    <property type="evidence" value="ECO:0007669"/>
    <property type="project" value="TreeGrafter"/>
</dbReference>
<feature type="region of interest" description="Disordered" evidence="6">
    <location>
        <begin position="850"/>
        <end position="905"/>
    </location>
</feature>
<comment type="caution">
    <text evidence="7">The sequence shown here is derived from an EMBL/GenBank/DDBJ whole genome shotgun (WGS) entry which is preliminary data.</text>
</comment>
<feature type="region of interest" description="Disordered" evidence="6">
    <location>
        <begin position="2020"/>
        <end position="2172"/>
    </location>
</feature>
<dbReference type="EMBL" id="JAACFV010000224">
    <property type="protein sequence ID" value="KAF7502732.1"/>
    <property type="molecule type" value="Genomic_DNA"/>
</dbReference>
<feature type="compositionally biased region" description="Polar residues" evidence="6">
    <location>
        <begin position="2096"/>
        <end position="2115"/>
    </location>
</feature>
<feature type="compositionally biased region" description="Pro residues" evidence="6">
    <location>
        <begin position="512"/>
        <end position="521"/>
    </location>
</feature>
<proteinExistence type="inferred from homology"/>
<feature type="compositionally biased region" description="Acidic residues" evidence="6">
    <location>
        <begin position="1312"/>
        <end position="1322"/>
    </location>
</feature>
<keyword evidence="4" id="KW-0234">DNA repair</keyword>
<feature type="region of interest" description="Disordered" evidence="6">
    <location>
        <begin position="622"/>
        <end position="671"/>
    </location>
</feature>
<dbReference type="Proteomes" id="UP000606974">
    <property type="component" value="Unassembled WGS sequence"/>
</dbReference>
<feature type="compositionally biased region" description="Polar residues" evidence="6">
    <location>
        <begin position="662"/>
        <end position="671"/>
    </location>
</feature>
<protein>
    <submittedName>
        <fullName evidence="7">Uncharacterized protein</fullName>
    </submittedName>
</protein>
<feature type="region of interest" description="Disordered" evidence="6">
    <location>
        <begin position="544"/>
        <end position="584"/>
    </location>
</feature>
<evidence type="ECO:0000256" key="3">
    <source>
        <dbReference type="ARBA" id="ARBA00023054"/>
    </source>
</evidence>
<feature type="region of interest" description="Disordered" evidence="6">
    <location>
        <begin position="1"/>
        <end position="66"/>
    </location>
</feature>
<gene>
    <name evidence="7" type="ORF">GJ744_005213</name>
</gene>
<organism evidence="7 8">
    <name type="scientific">Endocarpon pusillum</name>
    <dbReference type="NCBI Taxonomy" id="364733"/>
    <lineage>
        <taxon>Eukaryota</taxon>
        <taxon>Fungi</taxon>
        <taxon>Dikarya</taxon>
        <taxon>Ascomycota</taxon>
        <taxon>Pezizomycotina</taxon>
        <taxon>Eurotiomycetes</taxon>
        <taxon>Chaetothyriomycetidae</taxon>
        <taxon>Verrucariales</taxon>
        <taxon>Verrucariaceae</taxon>
        <taxon>Endocarpon</taxon>
    </lineage>
</organism>
<evidence type="ECO:0000313" key="8">
    <source>
        <dbReference type="Proteomes" id="UP000606974"/>
    </source>
</evidence>
<dbReference type="InterPro" id="IPR010760">
    <property type="entry name" value="DNA-repair_Swi5"/>
</dbReference>
<evidence type="ECO:0000256" key="1">
    <source>
        <dbReference type="ARBA" id="ARBA00008060"/>
    </source>
</evidence>
<feature type="compositionally biased region" description="Polar residues" evidence="6">
    <location>
        <begin position="103"/>
        <end position="113"/>
    </location>
</feature>
<feature type="region of interest" description="Disordered" evidence="6">
    <location>
        <begin position="487"/>
        <end position="531"/>
    </location>
</feature>
<dbReference type="PANTHER" id="PTHR32083">
    <property type="entry name" value="CILIA AND FLAGELLA-ASSOCIATED PROTEIN 58-RELATED"/>
    <property type="match status" value="1"/>
</dbReference>
<feature type="compositionally biased region" description="Basic and acidic residues" evidence="6">
    <location>
        <begin position="152"/>
        <end position="162"/>
    </location>
</feature>
<feature type="compositionally biased region" description="Polar residues" evidence="6">
    <location>
        <begin position="2020"/>
        <end position="2035"/>
    </location>
</feature>